<sequence>MTVVGERAVQMERLLSVSGENLEHTVSWVLWAVSVYHWNPMFWPRSVWELHEQRLIQDGVPCETQLTRPSKSEMVVPATKGEVSDVFSWSRAHVPIDDSTTVPPDVFDAMLKLGFEARDRSQHRRVWKHVRQEGDLTLQEEWHLVLT</sequence>
<proteinExistence type="predicted"/>
<dbReference type="EMBL" id="HBFQ01059706">
    <property type="protein sequence ID" value="CAD8867882.1"/>
    <property type="molecule type" value="Transcribed_RNA"/>
</dbReference>
<evidence type="ECO:0000313" key="1">
    <source>
        <dbReference type="EMBL" id="CAD8867882.1"/>
    </source>
</evidence>
<gene>
    <name evidence="1" type="ORF">NSCI0253_LOCUS42237</name>
</gene>
<name>A0A7S1FIA8_NOCSC</name>
<organism evidence="1">
    <name type="scientific">Noctiluca scintillans</name>
    <name type="common">Sea sparkle</name>
    <name type="synonym">Red tide dinoflagellate</name>
    <dbReference type="NCBI Taxonomy" id="2966"/>
    <lineage>
        <taxon>Eukaryota</taxon>
        <taxon>Sar</taxon>
        <taxon>Alveolata</taxon>
        <taxon>Dinophyceae</taxon>
        <taxon>Noctilucales</taxon>
        <taxon>Noctilucaceae</taxon>
        <taxon>Noctiluca</taxon>
    </lineage>
</organism>
<accession>A0A7S1FIA8</accession>
<dbReference type="AlphaFoldDB" id="A0A7S1FIA8"/>
<protein>
    <submittedName>
        <fullName evidence="1">Uncharacterized protein</fullName>
    </submittedName>
</protein>
<reference evidence="1" key="1">
    <citation type="submission" date="2021-01" db="EMBL/GenBank/DDBJ databases">
        <authorList>
            <person name="Corre E."/>
            <person name="Pelletier E."/>
            <person name="Niang G."/>
            <person name="Scheremetjew M."/>
            <person name="Finn R."/>
            <person name="Kale V."/>
            <person name="Holt S."/>
            <person name="Cochrane G."/>
            <person name="Meng A."/>
            <person name="Brown T."/>
            <person name="Cohen L."/>
        </authorList>
    </citation>
    <scope>NUCLEOTIDE SEQUENCE</scope>
</reference>